<dbReference type="EMBL" id="CAJPDR010000986">
    <property type="protein sequence ID" value="CAF9943357.1"/>
    <property type="molecule type" value="Genomic_DNA"/>
</dbReference>
<comment type="caution">
    <text evidence="2">The sequence shown here is derived from an EMBL/GenBank/DDBJ whole genome shotgun (WGS) entry which is preliminary data.</text>
</comment>
<feature type="compositionally biased region" description="Polar residues" evidence="1">
    <location>
        <begin position="80"/>
        <end position="89"/>
    </location>
</feature>
<gene>
    <name evidence="2" type="ORF">ALECFALPRED_011135</name>
</gene>
<feature type="compositionally biased region" description="Pro residues" evidence="1">
    <location>
        <begin position="1"/>
        <end position="15"/>
    </location>
</feature>
<protein>
    <submittedName>
        <fullName evidence="2">Uncharacterized protein</fullName>
    </submittedName>
</protein>
<proteinExistence type="predicted"/>
<keyword evidence="3" id="KW-1185">Reference proteome</keyword>
<name>A0A8H3J9N4_9LECA</name>
<evidence type="ECO:0000313" key="2">
    <source>
        <dbReference type="EMBL" id="CAF9943357.1"/>
    </source>
</evidence>
<organism evidence="2 3">
    <name type="scientific">Alectoria fallacina</name>
    <dbReference type="NCBI Taxonomy" id="1903189"/>
    <lineage>
        <taxon>Eukaryota</taxon>
        <taxon>Fungi</taxon>
        <taxon>Dikarya</taxon>
        <taxon>Ascomycota</taxon>
        <taxon>Pezizomycotina</taxon>
        <taxon>Lecanoromycetes</taxon>
        <taxon>OSLEUM clade</taxon>
        <taxon>Lecanoromycetidae</taxon>
        <taxon>Lecanorales</taxon>
        <taxon>Lecanorineae</taxon>
        <taxon>Parmeliaceae</taxon>
        <taxon>Alectoria</taxon>
    </lineage>
</organism>
<feature type="region of interest" description="Disordered" evidence="1">
    <location>
        <begin position="80"/>
        <end position="117"/>
    </location>
</feature>
<reference evidence="2" key="1">
    <citation type="submission" date="2021-03" db="EMBL/GenBank/DDBJ databases">
        <authorList>
            <person name="Tagirdzhanova G."/>
        </authorList>
    </citation>
    <scope>NUCLEOTIDE SEQUENCE</scope>
</reference>
<evidence type="ECO:0000256" key="1">
    <source>
        <dbReference type="SAM" id="MobiDB-lite"/>
    </source>
</evidence>
<dbReference type="AlphaFoldDB" id="A0A8H3J9N4"/>
<dbReference type="Proteomes" id="UP000664203">
    <property type="component" value="Unassembled WGS sequence"/>
</dbReference>
<evidence type="ECO:0000313" key="3">
    <source>
        <dbReference type="Proteomes" id="UP000664203"/>
    </source>
</evidence>
<dbReference type="OrthoDB" id="4776522at2759"/>
<feature type="compositionally biased region" description="Basic and acidic residues" evidence="1">
    <location>
        <begin position="92"/>
        <end position="105"/>
    </location>
</feature>
<accession>A0A8H3J9N4</accession>
<sequence>MPNPFTLPPPPPPSLPESVAPMPDITPRAKVPSFATRRAACTHLTMERLYGDFTCNVCSRFSYFGWVYCCTQDDVPQSQATRDSISEISSPPHEHVNGGEKKANGVDDPCMTLPAVNEDPRLGEEDVRMPTAELSPCIENAIKDGHYTPEQVDKLRAQKQHVVDTARAAIDHFDQSQTNNNISPPQASTTLQSVDANPHLPFPVINEVQEPSVTGSTTTNVALVQQSKIRMFPFCKFCACQLCRPTHRDRAWQRFEVVFEEDHEIPFIHYEDSNRPMASASLLSKIGLRPPRLSTRPVLRSLDSRALYSRNEAGQIFFSNNNNRSYRKSADPTSSSTDIADMKIELESKGFRESMKRAFKSMLMTRRPSSRSILKRKAREGTDTTNEDTVEFDMGLWKELNDELLKEASDVPLPGKDSIERLSKEVAEMGVGGVGGVEGVAVTEEAADLGRADVIMSA</sequence>
<feature type="region of interest" description="Disordered" evidence="1">
    <location>
        <begin position="1"/>
        <end position="28"/>
    </location>
</feature>